<evidence type="ECO:0000313" key="8">
    <source>
        <dbReference type="Proteomes" id="UP001214043"/>
    </source>
</evidence>
<sequence>MAHDLTSPVFAGGKFNHPDKTADGADRASVPITQLETLWVNTGTLCNVECVHCYIESSPTNDRLAYLTAEELAPFLNEAKTMGASEIGFTGGEPFMNPDAAAMIEAALANGFEVLVLTNAMRPMMRPRVQSELLRLKELYPSKLILRVSIDHYTRDGHDEERGAGAFDAGIEGLAWLIQNGFRVSIAGRSLSGESEQALRDGFCNLFAERSIPFDANDPASLVIFPEMDEARDVPEITTACWSILNKNPADIMCATSRMLVKRKGAAGPKVLSCTLLPYDEQFEMGASLKEAVRPVKLNHPFCAQFCVLGGASCSG</sequence>
<organism evidence="7 8">
    <name type="scientific">Hyphococcus flavus</name>
    <dbReference type="NCBI Taxonomy" id="1866326"/>
    <lineage>
        <taxon>Bacteria</taxon>
        <taxon>Pseudomonadati</taxon>
        <taxon>Pseudomonadota</taxon>
        <taxon>Alphaproteobacteria</taxon>
        <taxon>Parvularculales</taxon>
        <taxon>Parvularculaceae</taxon>
        <taxon>Hyphococcus</taxon>
    </lineage>
</organism>
<evidence type="ECO:0000313" key="7">
    <source>
        <dbReference type="EMBL" id="WDI33143.1"/>
    </source>
</evidence>
<dbReference type="KEGG" id="hfl:PUV54_08025"/>
<dbReference type="InterPro" id="IPR007197">
    <property type="entry name" value="rSAM"/>
</dbReference>
<dbReference type="SUPFAM" id="SSF102114">
    <property type="entry name" value="Radical SAM enzymes"/>
    <property type="match status" value="1"/>
</dbReference>
<dbReference type="InterPro" id="IPR013785">
    <property type="entry name" value="Aldolase_TIM"/>
</dbReference>
<dbReference type="GO" id="GO:0046872">
    <property type="term" value="F:metal ion binding"/>
    <property type="evidence" value="ECO:0007669"/>
    <property type="project" value="UniProtKB-KW"/>
</dbReference>
<dbReference type="AlphaFoldDB" id="A0AAE9ZDM6"/>
<dbReference type="InterPro" id="IPR050377">
    <property type="entry name" value="Radical_SAM_PqqE_MftC-like"/>
</dbReference>
<evidence type="ECO:0000256" key="3">
    <source>
        <dbReference type="ARBA" id="ARBA00022723"/>
    </source>
</evidence>
<name>A0AAE9ZDM6_9PROT</name>
<evidence type="ECO:0000256" key="5">
    <source>
        <dbReference type="ARBA" id="ARBA00023014"/>
    </source>
</evidence>
<dbReference type="EMBL" id="CP118166">
    <property type="protein sequence ID" value="WDI33143.1"/>
    <property type="molecule type" value="Genomic_DNA"/>
</dbReference>
<dbReference type="PANTHER" id="PTHR11228:SF7">
    <property type="entry name" value="PQQA PEPTIDE CYCLASE"/>
    <property type="match status" value="1"/>
</dbReference>
<dbReference type="Pfam" id="PF04055">
    <property type="entry name" value="Radical_SAM"/>
    <property type="match status" value="1"/>
</dbReference>
<reference evidence="7" key="1">
    <citation type="submission" date="2023-02" db="EMBL/GenBank/DDBJ databases">
        <title>Genome sequence of Hyphococcus flavus.</title>
        <authorList>
            <person name="Rong J.-C."/>
            <person name="Zhao Q."/>
            <person name="Yi M."/>
            <person name="Wu J.-Y."/>
        </authorList>
    </citation>
    <scope>NUCLEOTIDE SEQUENCE</scope>
    <source>
        <strain evidence="7">MCCC 1K03223</strain>
    </source>
</reference>
<dbReference type="PANTHER" id="PTHR11228">
    <property type="entry name" value="RADICAL SAM DOMAIN PROTEIN"/>
    <property type="match status" value="1"/>
</dbReference>
<dbReference type="Gene3D" id="3.20.20.70">
    <property type="entry name" value="Aldolase class I"/>
    <property type="match status" value="1"/>
</dbReference>
<gene>
    <name evidence="7" type="ORF">PUV54_08025</name>
</gene>
<dbReference type="RefSeq" id="WP_274495107.1">
    <property type="nucleotide sequence ID" value="NZ_CP118166.1"/>
</dbReference>
<proteinExistence type="predicted"/>
<feature type="domain" description="Radical SAM core" evidence="6">
    <location>
        <begin position="41"/>
        <end position="186"/>
    </location>
</feature>
<dbReference type="CDD" id="cd01335">
    <property type="entry name" value="Radical_SAM"/>
    <property type="match status" value="1"/>
</dbReference>
<keyword evidence="5" id="KW-0411">Iron-sulfur</keyword>
<accession>A0AAE9ZDM6</accession>
<keyword evidence="3" id="KW-0479">Metal-binding</keyword>
<comment type="cofactor">
    <cofactor evidence="1">
        <name>[4Fe-4S] cluster</name>
        <dbReference type="ChEBI" id="CHEBI:49883"/>
    </cofactor>
</comment>
<dbReference type="SFLD" id="SFLDG01067">
    <property type="entry name" value="SPASM/twitch_domain_containing"/>
    <property type="match status" value="1"/>
</dbReference>
<keyword evidence="8" id="KW-1185">Reference proteome</keyword>
<dbReference type="Proteomes" id="UP001214043">
    <property type="component" value="Chromosome"/>
</dbReference>
<dbReference type="SFLD" id="SFLDS00029">
    <property type="entry name" value="Radical_SAM"/>
    <property type="match status" value="1"/>
</dbReference>
<dbReference type="GO" id="GO:0003824">
    <property type="term" value="F:catalytic activity"/>
    <property type="evidence" value="ECO:0007669"/>
    <property type="project" value="InterPro"/>
</dbReference>
<evidence type="ECO:0000256" key="1">
    <source>
        <dbReference type="ARBA" id="ARBA00001966"/>
    </source>
</evidence>
<evidence type="ECO:0000259" key="6">
    <source>
        <dbReference type="Pfam" id="PF04055"/>
    </source>
</evidence>
<dbReference type="GO" id="GO:0051536">
    <property type="term" value="F:iron-sulfur cluster binding"/>
    <property type="evidence" value="ECO:0007669"/>
    <property type="project" value="UniProtKB-KW"/>
</dbReference>
<evidence type="ECO:0000256" key="4">
    <source>
        <dbReference type="ARBA" id="ARBA00023004"/>
    </source>
</evidence>
<evidence type="ECO:0000256" key="2">
    <source>
        <dbReference type="ARBA" id="ARBA00022691"/>
    </source>
</evidence>
<dbReference type="InterPro" id="IPR058240">
    <property type="entry name" value="rSAM_sf"/>
</dbReference>
<keyword evidence="4" id="KW-0408">Iron</keyword>
<keyword evidence="2" id="KW-0949">S-adenosyl-L-methionine</keyword>
<protein>
    <submittedName>
        <fullName evidence="7">Radical SAM protein</fullName>
    </submittedName>
</protein>